<evidence type="ECO:0000313" key="2">
    <source>
        <dbReference type="EMBL" id="QIS08724.1"/>
    </source>
</evidence>
<keyword evidence="2" id="KW-0378">Hydrolase</keyword>
<dbReference type="RefSeq" id="WP_167471922.1">
    <property type="nucleotide sequence ID" value="NZ_CP046172.1"/>
</dbReference>
<dbReference type="InterPro" id="IPR000073">
    <property type="entry name" value="AB_hydrolase_1"/>
</dbReference>
<proteinExistence type="predicted"/>
<protein>
    <submittedName>
        <fullName evidence="2">Alpha/beta fold hydrolase</fullName>
    </submittedName>
</protein>
<dbReference type="SUPFAM" id="SSF53474">
    <property type="entry name" value="alpha/beta-Hydrolases"/>
    <property type="match status" value="1"/>
</dbReference>
<keyword evidence="3" id="KW-1185">Reference proteome</keyword>
<gene>
    <name evidence="2" type="ORF">F5544_04050</name>
</gene>
<dbReference type="EMBL" id="CP046172">
    <property type="protein sequence ID" value="QIS08724.1"/>
    <property type="molecule type" value="Genomic_DNA"/>
</dbReference>
<dbReference type="KEGG" id="nah:F5544_04050"/>
<feature type="domain" description="AB hydrolase-1" evidence="1">
    <location>
        <begin position="40"/>
        <end position="197"/>
    </location>
</feature>
<reference evidence="2 3" key="1">
    <citation type="journal article" date="2019" name="ACS Chem. Biol.">
        <title>Identification and Mobilization of a Cryptic Antibiotic Biosynthesis Gene Locus from a Human-Pathogenic Nocardia Isolate.</title>
        <authorList>
            <person name="Herisse M."/>
            <person name="Ishida K."/>
            <person name="Porter J.L."/>
            <person name="Howden B."/>
            <person name="Hertweck C."/>
            <person name="Stinear T.P."/>
            <person name="Pidot S.J."/>
        </authorList>
    </citation>
    <scope>NUCLEOTIDE SEQUENCE [LARGE SCALE GENOMIC DNA]</scope>
    <source>
        <strain evidence="2 3">AUSMDU00012717</strain>
    </source>
</reference>
<dbReference type="Proteomes" id="UP000503540">
    <property type="component" value="Chromosome"/>
</dbReference>
<accession>A0A6G9Y6G0</accession>
<dbReference type="GO" id="GO:0016787">
    <property type="term" value="F:hydrolase activity"/>
    <property type="evidence" value="ECO:0007669"/>
    <property type="project" value="UniProtKB-KW"/>
</dbReference>
<name>A0A6G9Y6G0_9NOCA</name>
<dbReference type="AlphaFoldDB" id="A0A6G9Y6G0"/>
<evidence type="ECO:0000313" key="3">
    <source>
        <dbReference type="Proteomes" id="UP000503540"/>
    </source>
</evidence>
<organism evidence="2 3">
    <name type="scientific">Nocardia arthritidis</name>
    <dbReference type="NCBI Taxonomy" id="228602"/>
    <lineage>
        <taxon>Bacteria</taxon>
        <taxon>Bacillati</taxon>
        <taxon>Actinomycetota</taxon>
        <taxon>Actinomycetes</taxon>
        <taxon>Mycobacteriales</taxon>
        <taxon>Nocardiaceae</taxon>
        <taxon>Nocardia</taxon>
    </lineage>
</organism>
<dbReference type="Gene3D" id="3.40.50.1820">
    <property type="entry name" value="alpha/beta hydrolase"/>
    <property type="match status" value="1"/>
</dbReference>
<sequence length="248" mass="26042">MSGSGEQPSGEARVEAGMLRVDGELIAYERRIGDRAGGFVVFLHGAGTGSMERTTQLATEVVAAGANTVAFDFSGHGRSTGTLAELSLRRREVQAAAVIGALCDPGAPLVLVGFSMSGQTVCDIIGSVGADAVFLCCPAAYRPDVAELPFGNPEFTRMIREEGAWSASTAFGAVAAFPGEVAFVIPDQDEVIPPALTRTYLDSRPDSLLLTLPGCPHRIAGWLRNKPEQRQRLVAAMSRAADPGQPVL</sequence>
<dbReference type="Pfam" id="PF12697">
    <property type="entry name" value="Abhydrolase_6"/>
    <property type="match status" value="1"/>
</dbReference>
<dbReference type="InterPro" id="IPR029058">
    <property type="entry name" value="AB_hydrolase_fold"/>
</dbReference>
<evidence type="ECO:0000259" key="1">
    <source>
        <dbReference type="Pfam" id="PF12697"/>
    </source>
</evidence>